<dbReference type="Gene3D" id="3.40.630.30">
    <property type="match status" value="1"/>
</dbReference>
<reference evidence="2 3" key="1">
    <citation type="submission" date="2022-02" db="EMBL/GenBank/DDBJ databases">
        <title>Paenibacillus sp. MBLB1776 Whole Genome Shotgun Sequencing.</title>
        <authorList>
            <person name="Hwang C.Y."/>
            <person name="Cho E.-S."/>
            <person name="Seo M.-J."/>
        </authorList>
    </citation>
    <scope>NUCLEOTIDE SEQUENCE [LARGE SCALE GENOMIC DNA]</scope>
    <source>
        <strain evidence="2 3">MBLB1776</strain>
    </source>
</reference>
<dbReference type="SUPFAM" id="SSF55729">
    <property type="entry name" value="Acyl-CoA N-acyltransferases (Nat)"/>
    <property type="match status" value="1"/>
</dbReference>
<keyword evidence="2" id="KW-0012">Acyltransferase</keyword>
<dbReference type="GO" id="GO:0016747">
    <property type="term" value="F:acyltransferase activity, transferring groups other than amino-acyl groups"/>
    <property type="evidence" value="ECO:0007669"/>
    <property type="project" value="InterPro"/>
</dbReference>
<dbReference type="Pfam" id="PF13302">
    <property type="entry name" value="Acetyltransf_3"/>
    <property type="match status" value="1"/>
</dbReference>
<dbReference type="PROSITE" id="PS51186">
    <property type="entry name" value="GNAT"/>
    <property type="match status" value="1"/>
</dbReference>
<dbReference type="PANTHER" id="PTHR39173:SF1">
    <property type="entry name" value="ACETYLTRANSFERASE"/>
    <property type="match status" value="1"/>
</dbReference>
<name>A0AA96RBY6_9BACL</name>
<dbReference type="CDD" id="cd04301">
    <property type="entry name" value="NAT_SF"/>
    <property type="match status" value="1"/>
</dbReference>
<accession>A0AA96RBY6</accession>
<feature type="domain" description="N-acetyltransferase" evidence="1">
    <location>
        <begin position="36"/>
        <end position="175"/>
    </location>
</feature>
<evidence type="ECO:0000313" key="3">
    <source>
        <dbReference type="Proteomes" id="UP001305702"/>
    </source>
</evidence>
<keyword evidence="2" id="KW-0808">Transferase</keyword>
<dbReference type="InterPro" id="IPR000182">
    <property type="entry name" value="GNAT_dom"/>
</dbReference>
<sequence length="175" mass="20183">MEGEEELRLIEPSADWEKEYKEMLEDWQRSGEKRVPFVLDMDARDFPRLIRELENSSRGIGLPSGFVEHSTYWLVRGSRIVGVVNLRHRLNEKLLRIGGHIGYGIRPGERRKGYATAILTMTLLKARERGIRQVLVTCDKDNTGSARTIQKNGGVLESEAREGETRVQRYWIEVT</sequence>
<dbReference type="EMBL" id="CP130318">
    <property type="protein sequence ID" value="WNQ09925.1"/>
    <property type="molecule type" value="Genomic_DNA"/>
</dbReference>
<proteinExistence type="predicted"/>
<protein>
    <submittedName>
        <fullName evidence="2">GNAT family N-acetyltransferase</fullName>
        <ecNumber evidence="2">2.3.1.-</ecNumber>
    </submittedName>
</protein>
<dbReference type="AlphaFoldDB" id="A0AA96RBY6"/>
<dbReference type="EC" id="2.3.1.-" evidence="2"/>
<dbReference type="RefSeq" id="WP_315603699.1">
    <property type="nucleotide sequence ID" value="NZ_CP130318.1"/>
</dbReference>
<dbReference type="KEGG" id="paun:MJA45_20205"/>
<evidence type="ECO:0000313" key="2">
    <source>
        <dbReference type="EMBL" id="WNQ09925.1"/>
    </source>
</evidence>
<gene>
    <name evidence="2" type="ORF">MJA45_20205</name>
</gene>
<organism evidence="2 3">
    <name type="scientific">Paenibacillus aurantius</name>
    <dbReference type="NCBI Taxonomy" id="2918900"/>
    <lineage>
        <taxon>Bacteria</taxon>
        <taxon>Bacillati</taxon>
        <taxon>Bacillota</taxon>
        <taxon>Bacilli</taxon>
        <taxon>Bacillales</taxon>
        <taxon>Paenibacillaceae</taxon>
        <taxon>Paenibacillus</taxon>
    </lineage>
</organism>
<dbReference type="PANTHER" id="PTHR39173">
    <property type="entry name" value="ACETYLTRANSFERASE"/>
    <property type="match status" value="1"/>
</dbReference>
<evidence type="ECO:0000259" key="1">
    <source>
        <dbReference type="PROSITE" id="PS51186"/>
    </source>
</evidence>
<keyword evidence="3" id="KW-1185">Reference proteome</keyword>
<dbReference type="Proteomes" id="UP001305702">
    <property type="component" value="Chromosome"/>
</dbReference>
<dbReference type="InterPro" id="IPR016181">
    <property type="entry name" value="Acyl_CoA_acyltransferase"/>
</dbReference>